<evidence type="ECO:0000256" key="6">
    <source>
        <dbReference type="ARBA" id="ARBA00023204"/>
    </source>
</evidence>
<evidence type="ECO:0000313" key="10">
    <source>
        <dbReference type="Proteomes" id="UP001066276"/>
    </source>
</evidence>
<accession>A0AAV7S2Q0</accession>
<dbReference type="Gene3D" id="3.40.470.10">
    <property type="entry name" value="Uracil-DNA glycosylase-like domain"/>
    <property type="match status" value="1"/>
</dbReference>
<dbReference type="GO" id="GO:0006284">
    <property type="term" value="P:base-excision repair"/>
    <property type="evidence" value="ECO:0007669"/>
    <property type="project" value="InterPro"/>
</dbReference>
<dbReference type="EMBL" id="JANPWB010000009">
    <property type="protein sequence ID" value="KAJ1159269.1"/>
    <property type="molecule type" value="Genomic_DNA"/>
</dbReference>
<dbReference type="SUPFAM" id="SSF52141">
    <property type="entry name" value="Uracil-DNA glycosylase-like"/>
    <property type="match status" value="1"/>
</dbReference>
<dbReference type="CDD" id="cd19374">
    <property type="entry name" value="UDG-F3_SMUG1-like"/>
    <property type="match status" value="1"/>
</dbReference>
<evidence type="ECO:0000259" key="8">
    <source>
        <dbReference type="Pfam" id="PF03167"/>
    </source>
</evidence>
<keyword evidence="4" id="KW-0378">Hydrolase</keyword>
<feature type="domain" description="Uracil-DNA glycosylase-like" evidence="8">
    <location>
        <begin position="103"/>
        <end position="279"/>
    </location>
</feature>
<keyword evidence="10" id="KW-1185">Reference proteome</keyword>
<evidence type="ECO:0000256" key="1">
    <source>
        <dbReference type="ARBA" id="ARBA00004123"/>
    </source>
</evidence>
<evidence type="ECO:0000313" key="9">
    <source>
        <dbReference type="EMBL" id="KAJ1159269.1"/>
    </source>
</evidence>
<comment type="caution">
    <text evidence="9">The sequence shown here is derived from an EMBL/GenBank/DDBJ whole genome shotgun (WGS) entry which is preliminary data.</text>
</comment>
<keyword evidence="7" id="KW-0539">Nucleus</keyword>
<proteinExistence type="inferred from homology"/>
<dbReference type="AlphaFoldDB" id="A0AAV7S2Q0"/>
<dbReference type="GO" id="GO:0005634">
    <property type="term" value="C:nucleus"/>
    <property type="evidence" value="ECO:0007669"/>
    <property type="project" value="UniProtKB-SubCell"/>
</dbReference>
<dbReference type="FunFam" id="3.40.470.10:FF:000005">
    <property type="entry name" value="Single-strand selective monofunctional uracil DNA glycosylase"/>
    <property type="match status" value="1"/>
</dbReference>
<protein>
    <recommendedName>
        <fullName evidence="8">Uracil-DNA glycosylase-like domain-containing protein</fullName>
    </recommendedName>
</protein>
<keyword evidence="6" id="KW-0234">DNA repair</keyword>
<name>A0AAV7S2Q0_PLEWA</name>
<organism evidence="9 10">
    <name type="scientific">Pleurodeles waltl</name>
    <name type="common">Iberian ribbed newt</name>
    <dbReference type="NCBI Taxonomy" id="8319"/>
    <lineage>
        <taxon>Eukaryota</taxon>
        <taxon>Metazoa</taxon>
        <taxon>Chordata</taxon>
        <taxon>Craniata</taxon>
        <taxon>Vertebrata</taxon>
        <taxon>Euteleostomi</taxon>
        <taxon>Amphibia</taxon>
        <taxon>Batrachia</taxon>
        <taxon>Caudata</taxon>
        <taxon>Salamandroidea</taxon>
        <taxon>Salamandridae</taxon>
        <taxon>Pleurodelinae</taxon>
        <taxon>Pleurodeles</taxon>
    </lineage>
</organism>
<dbReference type="InterPro" id="IPR039134">
    <property type="entry name" value="SMUG1"/>
</dbReference>
<dbReference type="GO" id="GO:0003677">
    <property type="term" value="F:DNA binding"/>
    <property type="evidence" value="ECO:0007669"/>
    <property type="project" value="UniProtKB-KW"/>
</dbReference>
<keyword evidence="3" id="KW-0227">DNA damage</keyword>
<dbReference type="Proteomes" id="UP001066276">
    <property type="component" value="Chromosome 5"/>
</dbReference>
<reference evidence="9" key="1">
    <citation type="journal article" date="2022" name="bioRxiv">
        <title>Sequencing and chromosome-scale assembly of the giantPleurodeles waltlgenome.</title>
        <authorList>
            <person name="Brown T."/>
            <person name="Elewa A."/>
            <person name="Iarovenko S."/>
            <person name="Subramanian E."/>
            <person name="Araus A.J."/>
            <person name="Petzold A."/>
            <person name="Susuki M."/>
            <person name="Suzuki K.-i.T."/>
            <person name="Hayashi T."/>
            <person name="Toyoda A."/>
            <person name="Oliveira C."/>
            <person name="Osipova E."/>
            <person name="Leigh N.D."/>
            <person name="Simon A."/>
            <person name="Yun M.H."/>
        </authorList>
    </citation>
    <scope>NUCLEOTIDE SEQUENCE</scope>
    <source>
        <strain evidence="9">20211129_DDA</strain>
        <tissue evidence="9">Liver</tissue>
    </source>
</reference>
<dbReference type="InterPro" id="IPR005122">
    <property type="entry name" value="Uracil-DNA_glycosylase-like"/>
</dbReference>
<keyword evidence="5" id="KW-0238">DNA-binding</keyword>
<gene>
    <name evidence="9" type="ORF">NDU88_011936</name>
</gene>
<comment type="subcellular location">
    <subcellularLocation>
        <location evidence="1">Nucleus</location>
    </subcellularLocation>
</comment>
<evidence type="ECO:0000256" key="7">
    <source>
        <dbReference type="ARBA" id="ARBA00023242"/>
    </source>
</evidence>
<dbReference type="InterPro" id="IPR036895">
    <property type="entry name" value="Uracil-DNA_glycosylase-like_sf"/>
</dbReference>
<evidence type="ECO:0000256" key="2">
    <source>
        <dbReference type="ARBA" id="ARBA00007889"/>
    </source>
</evidence>
<dbReference type="PANTHER" id="PTHR13235">
    <property type="entry name" value="SINGLE-STRAND SELECTIVE MONOFUNCTIONAL URACIL DNA GLYCOSYLASE"/>
    <property type="match status" value="1"/>
</dbReference>
<evidence type="ECO:0000256" key="4">
    <source>
        <dbReference type="ARBA" id="ARBA00022801"/>
    </source>
</evidence>
<dbReference type="GO" id="GO:0000703">
    <property type="term" value="F:oxidized pyrimidine nucleobase lesion DNA N-glycosylase activity"/>
    <property type="evidence" value="ECO:0007669"/>
    <property type="project" value="TreeGrafter"/>
</dbReference>
<sequence length="303" mass="34067">MQRPLLKQYTKLDLSWKKCVAHCYNGASFMMTELAGSLALNGPGGFVSEMKTLWEGESVADRFLQAELELNVRLKALSFQEPVQYIYNPLEYAWDPHQAYVRKYCKSQKEVLFLGMNPGPFGMAQTGVPFGEVNHVKGWLQISGEVKKPQPEHPKRPIRGLECPQSEVSGARFWGFFKNLCQEPDVFFRSCFVHNHCPLIFMNHTGKNLTPTDLPLIQRESLLRVCDDALCQAVTVLGVRTVVGIGRYAEQRARKALASAGMNICVKGVMHPSPRNPQANKGWDCIIRTQLEELGIMPLLVAS</sequence>
<dbReference type="PANTHER" id="PTHR13235:SF2">
    <property type="entry name" value="SINGLE-STRAND SELECTIVE MONOFUNCTIONAL URACIL DNA GLYCOSYLASE"/>
    <property type="match status" value="1"/>
</dbReference>
<comment type="similarity">
    <text evidence="2">Belongs to the uracil-DNA glycosylase (UDG) superfamily. SMUG1 family.</text>
</comment>
<evidence type="ECO:0000256" key="5">
    <source>
        <dbReference type="ARBA" id="ARBA00023125"/>
    </source>
</evidence>
<evidence type="ECO:0000256" key="3">
    <source>
        <dbReference type="ARBA" id="ARBA00022763"/>
    </source>
</evidence>
<dbReference type="Pfam" id="PF03167">
    <property type="entry name" value="UDG"/>
    <property type="match status" value="1"/>
</dbReference>
<dbReference type="GO" id="GO:0017065">
    <property type="term" value="F:single-strand selective uracil DNA N-glycosylase activity"/>
    <property type="evidence" value="ECO:0007669"/>
    <property type="project" value="InterPro"/>
</dbReference>